<dbReference type="Pfam" id="PF12819">
    <property type="entry name" value="Malectin_like"/>
    <property type="match status" value="1"/>
</dbReference>
<evidence type="ECO:0000313" key="16">
    <source>
        <dbReference type="Proteomes" id="UP001187471"/>
    </source>
</evidence>
<dbReference type="FunFam" id="2.60.120.430:FF:000005">
    <property type="entry name" value="Putative receptor-like protein kinase"/>
    <property type="match status" value="1"/>
</dbReference>
<dbReference type="InterPro" id="IPR017441">
    <property type="entry name" value="Protein_kinase_ATP_BS"/>
</dbReference>
<evidence type="ECO:0000259" key="14">
    <source>
        <dbReference type="PROSITE" id="PS50011"/>
    </source>
</evidence>
<dbReference type="FunFam" id="2.60.120.430:FF:000013">
    <property type="entry name" value="Putative receptor-like protein kinase"/>
    <property type="match status" value="1"/>
</dbReference>
<evidence type="ECO:0000256" key="3">
    <source>
        <dbReference type="ARBA" id="ARBA00022679"/>
    </source>
</evidence>
<feature type="domain" description="Protein kinase" evidence="14">
    <location>
        <begin position="525"/>
        <end position="805"/>
    </location>
</feature>
<keyword evidence="3" id="KW-0808">Transferase</keyword>
<dbReference type="FunFam" id="3.30.200.20:FF:000039">
    <property type="entry name" value="receptor-like protein kinase FERONIA"/>
    <property type="match status" value="1"/>
</dbReference>
<dbReference type="GO" id="GO:0004674">
    <property type="term" value="F:protein serine/threonine kinase activity"/>
    <property type="evidence" value="ECO:0007669"/>
    <property type="project" value="UniProtKB-KW"/>
</dbReference>
<dbReference type="GO" id="GO:0016020">
    <property type="term" value="C:membrane"/>
    <property type="evidence" value="ECO:0007669"/>
    <property type="project" value="UniProtKB-SubCell"/>
</dbReference>
<dbReference type="InterPro" id="IPR001245">
    <property type="entry name" value="Ser-Thr/Tyr_kinase_cat_dom"/>
</dbReference>
<gene>
    <name evidence="15" type="ORF">RJ640_030514</name>
</gene>
<dbReference type="CDD" id="cd14066">
    <property type="entry name" value="STKc_IRAK"/>
    <property type="match status" value="1"/>
</dbReference>
<evidence type="ECO:0000256" key="7">
    <source>
        <dbReference type="ARBA" id="ARBA00022777"/>
    </source>
</evidence>
<dbReference type="EMBL" id="JAVXUO010003001">
    <property type="protein sequence ID" value="KAK2967643.1"/>
    <property type="molecule type" value="Genomic_DNA"/>
</dbReference>
<evidence type="ECO:0000256" key="6">
    <source>
        <dbReference type="ARBA" id="ARBA00022741"/>
    </source>
</evidence>
<dbReference type="InterPro" id="IPR000719">
    <property type="entry name" value="Prot_kinase_dom"/>
</dbReference>
<reference evidence="15" key="1">
    <citation type="submission" date="2022-12" db="EMBL/GenBank/DDBJ databases">
        <title>Draft genome assemblies for two species of Escallonia (Escalloniales).</title>
        <authorList>
            <person name="Chanderbali A."/>
            <person name="Dervinis C."/>
            <person name="Anghel I."/>
            <person name="Soltis D."/>
            <person name="Soltis P."/>
            <person name="Zapata F."/>
        </authorList>
    </citation>
    <scope>NUCLEOTIDE SEQUENCE</scope>
    <source>
        <strain evidence="15">UCBG92.1500</strain>
        <tissue evidence="15">Leaf</tissue>
    </source>
</reference>
<comment type="subcellular location">
    <subcellularLocation>
        <location evidence="1">Membrane</location>
        <topology evidence="1">Single-pass type I membrane protein</topology>
    </subcellularLocation>
</comment>
<dbReference type="InterPro" id="IPR008271">
    <property type="entry name" value="Ser/Thr_kinase_AS"/>
</dbReference>
<dbReference type="SUPFAM" id="SSF56112">
    <property type="entry name" value="Protein kinase-like (PK-like)"/>
    <property type="match status" value="1"/>
</dbReference>
<protein>
    <recommendedName>
        <fullName evidence="14">Protein kinase domain-containing protein</fullName>
    </recommendedName>
</protein>
<keyword evidence="2" id="KW-0723">Serine/threonine-protein kinase</keyword>
<keyword evidence="16" id="KW-1185">Reference proteome</keyword>
<evidence type="ECO:0000256" key="8">
    <source>
        <dbReference type="ARBA" id="ARBA00022840"/>
    </source>
</evidence>
<keyword evidence="10 13" id="KW-0472">Membrane</keyword>
<sequence>MKSTSSLLQSTMKSCIFRSLHNKITPSNSMDELHSSKILLTLYLLILLFQLSSLPFLSSAYTPPEQYFINCGSASSTSINGRNFIGDISSRSFSLAGQSNPVKDTNLSSSTSPLYQTARIFTRPSWYELQIAENGTYLVRLHFYLFSSSNNLSDAQFNVSASGFSLLSNFTPQKSDNSPVIQEFLISISVGKFRIYFTPSQETRTFAFVNAVEVFLAPDGFVPDSATRVSPSGRKSDYNDLKSHALRTIYRINVGGVKLTQDNDTLWRDWVPDDEYLYLRDAAKNSEFYGTKPKYQDGGATEYFAPDPVYQTAKQLNIDSARVNNFFNVTWHFNVSKNATHLVRAHFCNIISPALEPLKFNLYIYSEFGWLIDPTDYYPQLGVPFYNDFVVDTDNSGVMKVSIGPREDSVNQTAFLNGLEIMELMTNLSTGPEKRERKKKEVPIIIGSVVGGVAFVFVVLMAFLIRLRYKKTKSVATLDWPLVPLNDGSSYSGITERNTNASSHANLNLGLKVPFAEIVYATNNFDAKLMIGEGGFGKVYKGTLPSGVKVAVKRSEPGHGQGLAEFQTEIIILSKIRHRHLVSLIGYCDERSEMILVYEYMEKGTLREHLYSWKGGSKGSSSKPELSWNRRLEICIGAAKGLHYLHTCSDGGIIHRDVKSTNILLDEHYVAKVADFGLSRSGPPDQSHVSTDVKGSFGYLDPEYFRCLQLTQKSDVYSFGVVLLEVLCARPALNNVLPREQVNLADWGIFWQKKGQLEKVVDPFIVDDIRTNSLRKFGETAEKCLKEYGVDRPTMIDVVWDLEYALQLQQTIKLREPHEDSTTDVSWELPLPVFQRLPSHSIPIHEDEMPLSTDDGLATSYTSASDVFSQLRIDDAR</sequence>
<feature type="binding site" evidence="12">
    <location>
        <position position="553"/>
    </location>
    <ligand>
        <name>ATP</name>
        <dbReference type="ChEBI" id="CHEBI:30616"/>
    </ligand>
</feature>
<keyword evidence="4 13" id="KW-0812">Transmembrane</keyword>
<dbReference type="GO" id="GO:0005524">
    <property type="term" value="F:ATP binding"/>
    <property type="evidence" value="ECO:0007669"/>
    <property type="project" value="UniProtKB-UniRule"/>
</dbReference>
<dbReference type="InterPro" id="IPR024788">
    <property type="entry name" value="Malectin-like_Carb-bd_dom"/>
</dbReference>
<evidence type="ECO:0000256" key="12">
    <source>
        <dbReference type="PROSITE-ProRule" id="PRU10141"/>
    </source>
</evidence>
<dbReference type="PROSITE" id="PS00107">
    <property type="entry name" value="PROTEIN_KINASE_ATP"/>
    <property type="match status" value="1"/>
</dbReference>
<dbReference type="AlphaFoldDB" id="A0AA88QJB8"/>
<feature type="transmembrane region" description="Helical" evidence="13">
    <location>
        <begin position="444"/>
        <end position="465"/>
    </location>
</feature>
<dbReference type="Gene3D" id="3.30.200.20">
    <property type="entry name" value="Phosphorylase Kinase, domain 1"/>
    <property type="match status" value="1"/>
</dbReference>
<dbReference type="Pfam" id="PF07714">
    <property type="entry name" value="PK_Tyr_Ser-Thr"/>
    <property type="match status" value="1"/>
</dbReference>
<dbReference type="Gene3D" id="2.60.120.430">
    <property type="entry name" value="Galactose-binding lectin"/>
    <property type="match status" value="2"/>
</dbReference>
<name>A0AA88QJB8_9ASTE</name>
<keyword evidence="5" id="KW-0732">Signal</keyword>
<accession>A0AA88QJB8</accession>
<evidence type="ECO:0000256" key="9">
    <source>
        <dbReference type="ARBA" id="ARBA00022989"/>
    </source>
</evidence>
<dbReference type="InterPro" id="IPR011009">
    <property type="entry name" value="Kinase-like_dom_sf"/>
</dbReference>
<keyword evidence="9 13" id="KW-1133">Transmembrane helix</keyword>
<dbReference type="PROSITE" id="PS50011">
    <property type="entry name" value="PROTEIN_KINASE_DOM"/>
    <property type="match status" value="1"/>
</dbReference>
<evidence type="ECO:0000256" key="10">
    <source>
        <dbReference type="ARBA" id="ARBA00023136"/>
    </source>
</evidence>
<evidence type="ECO:0000256" key="5">
    <source>
        <dbReference type="ARBA" id="ARBA00022729"/>
    </source>
</evidence>
<evidence type="ECO:0000256" key="4">
    <source>
        <dbReference type="ARBA" id="ARBA00022692"/>
    </source>
</evidence>
<dbReference type="Proteomes" id="UP001187471">
    <property type="component" value="Unassembled WGS sequence"/>
</dbReference>
<evidence type="ECO:0000256" key="13">
    <source>
        <dbReference type="SAM" id="Phobius"/>
    </source>
</evidence>
<keyword evidence="6 12" id="KW-0547">Nucleotide-binding</keyword>
<proteinExistence type="predicted"/>
<dbReference type="Gene3D" id="1.10.510.10">
    <property type="entry name" value="Transferase(Phosphotransferase) domain 1"/>
    <property type="match status" value="1"/>
</dbReference>
<dbReference type="FunFam" id="1.10.510.10:FF:000252">
    <property type="entry name" value="Receptor-like protein kinase FERONIA"/>
    <property type="match status" value="1"/>
</dbReference>
<evidence type="ECO:0000313" key="15">
    <source>
        <dbReference type="EMBL" id="KAK2967643.1"/>
    </source>
</evidence>
<evidence type="ECO:0000256" key="11">
    <source>
        <dbReference type="ARBA" id="ARBA00023180"/>
    </source>
</evidence>
<comment type="caution">
    <text evidence="15">The sequence shown here is derived from an EMBL/GenBank/DDBJ whole genome shotgun (WGS) entry which is preliminary data.</text>
</comment>
<dbReference type="SMART" id="SM00220">
    <property type="entry name" value="S_TKc"/>
    <property type="match status" value="1"/>
</dbReference>
<keyword evidence="8 12" id="KW-0067">ATP-binding</keyword>
<keyword evidence="11" id="KW-0325">Glycoprotein</keyword>
<dbReference type="PROSITE" id="PS00108">
    <property type="entry name" value="PROTEIN_KINASE_ST"/>
    <property type="match status" value="1"/>
</dbReference>
<dbReference type="PANTHER" id="PTHR45631">
    <property type="entry name" value="OS07G0107800 PROTEIN-RELATED"/>
    <property type="match status" value="1"/>
</dbReference>
<evidence type="ECO:0000256" key="1">
    <source>
        <dbReference type="ARBA" id="ARBA00004479"/>
    </source>
</evidence>
<keyword evidence="7" id="KW-0418">Kinase</keyword>
<organism evidence="15 16">
    <name type="scientific">Escallonia rubra</name>
    <dbReference type="NCBI Taxonomy" id="112253"/>
    <lineage>
        <taxon>Eukaryota</taxon>
        <taxon>Viridiplantae</taxon>
        <taxon>Streptophyta</taxon>
        <taxon>Embryophyta</taxon>
        <taxon>Tracheophyta</taxon>
        <taxon>Spermatophyta</taxon>
        <taxon>Magnoliopsida</taxon>
        <taxon>eudicotyledons</taxon>
        <taxon>Gunneridae</taxon>
        <taxon>Pentapetalae</taxon>
        <taxon>asterids</taxon>
        <taxon>campanulids</taxon>
        <taxon>Escalloniales</taxon>
        <taxon>Escalloniaceae</taxon>
        <taxon>Escallonia</taxon>
    </lineage>
</organism>
<evidence type="ECO:0000256" key="2">
    <source>
        <dbReference type="ARBA" id="ARBA00022527"/>
    </source>
</evidence>